<dbReference type="AlphaFoldDB" id="A0A7X9RUW0"/>
<dbReference type="Proteomes" id="UP000576082">
    <property type="component" value="Unassembled WGS sequence"/>
</dbReference>
<dbReference type="CDD" id="cd16144">
    <property type="entry name" value="ARS_like"/>
    <property type="match status" value="1"/>
</dbReference>
<dbReference type="GO" id="GO:0046872">
    <property type="term" value="F:metal ion binding"/>
    <property type="evidence" value="ECO:0007669"/>
    <property type="project" value="UniProtKB-KW"/>
</dbReference>
<dbReference type="SUPFAM" id="SSF53649">
    <property type="entry name" value="Alkaline phosphatase-like"/>
    <property type="match status" value="1"/>
</dbReference>
<evidence type="ECO:0000256" key="2">
    <source>
        <dbReference type="ARBA" id="ARBA00008779"/>
    </source>
</evidence>
<keyword evidence="5" id="KW-0378">Hydrolase</keyword>
<comment type="cofactor">
    <cofactor evidence="1">
        <name>Ca(2+)</name>
        <dbReference type="ChEBI" id="CHEBI:29108"/>
    </cofactor>
</comment>
<organism evidence="9 10">
    <name type="scientific">Flammeovirga aprica JL-4</name>
    <dbReference type="NCBI Taxonomy" id="694437"/>
    <lineage>
        <taxon>Bacteria</taxon>
        <taxon>Pseudomonadati</taxon>
        <taxon>Bacteroidota</taxon>
        <taxon>Cytophagia</taxon>
        <taxon>Cytophagales</taxon>
        <taxon>Flammeovirgaceae</taxon>
        <taxon>Flammeovirga</taxon>
    </lineage>
</organism>
<evidence type="ECO:0000259" key="8">
    <source>
        <dbReference type="Pfam" id="PF00884"/>
    </source>
</evidence>
<feature type="domain" description="Sulfatase N-terminal" evidence="8">
    <location>
        <begin position="28"/>
        <end position="325"/>
    </location>
</feature>
<dbReference type="EMBL" id="JABANE010000036">
    <property type="protein sequence ID" value="NME69142.1"/>
    <property type="molecule type" value="Genomic_DNA"/>
</dbReference>
<keyword evidence="10" id="KW-1185">Reference proteome</keyword>
<feature type="chain" id="PRO_5031267636" evidence="7">
    <location>
        <begin position="21"/>
        <end position="473"/>
    </location>
</feature>
<evidence type="ECO:0000256" key="3">
    <source>
        <dbReference type="ARBA" id="ARBA00022723"/>
    </source>
</evidence>
<dbReference type="RefSeq" id="WP_169657428.1">
    <property type="nucleotide sequence ID" value="NZ_JABANE010000036.1"/>
</dbReference>
<gene>
    <name evidence="9" type="ORF">HHU12_14295</name>
</gene>
<keyword evidence="4 7" id="KW-0732">Signal</keyword>
<dbReference type="InterPro" id="IPR000917">
    <property type="entry name" value="Sulfatase_N"/>
</dbReference>
<reference evidence="9 10" key="1">
    <citation type="submission" date="2020-04" db="EMBL/GenBank/DDBJ databases">
        <title>Flammeovirga sp. SR4, a novel species isolated from seawater.</title>
        <authorList>
            <person name="Wang X."/>
        </authorList>
    </citation>
    <scope>NUCLEOTIDE SEQUENCE [LARGE SCALE GENOMIC DNA]</scope>
    <source>
        <strain evidence="9 10">ATCC 23126</strain>
    </source>
</reference>
<accession>A0A7X9RUW0</accession>
<comment type="similarity">
    <text evidence="2">Belongs to the sulfatase family.</text>
</comment>
<protein>
    <submittedName>
        <fullName evidence="9">Sulfatase</fullName>
    </submittedName>
</protein>
<dbReference type="Gene3D" id="3.30.1120.10">
    <property type="match status" value="1"/>
</dbReference>
<evidence type="ECO:0000256" key="4">
    <source>
        <dbReference type="ARBA" id="ARBA00022729"/>
    </source>
</evidence>
<dbReference type="InterPro" id="IPR050738">
    <property type="entry name" value="Sulfatase"/>
</dbReference>
<dbReference type="GO" id="GO:0004065">
    <property type="term" value="F:arylsulfatase activity"/>
    <property type="evidence" value="ECO:0007669"/>
    <property type="project" value="TreeGrafter"/>
</dbReference>
<evidence type="ECO:0000256" key="5">
    <source>
        <dbReference type="ARBA" id="ARBA00022801"/>
    </source>
</evidence>
<dbReference type="Gene3D" id="3.40.720.10">
    <property type="entry name" value="Alkaline Phosphatase, subunit A"/>
    <property type="match status" value="1"/>
</dbReference>
<proteinExistence type="inferred from homology"/>
<dbReference type="PANTHER" id="PTHR42693">
    <property type="entry name" value="ARYLSULFATASE FAMILY MEMBER"/>
    <property type="match status" value="1"/>
</dbReference>
<evidence type="ECO:0000313" key="9">
    <source>
        <dbReference type="EMBL" id="NME69142.1"/>
    </source>
</evidence>
<dbReference type="InterPro" id="IPR017850">
    <property type="entry name" value="Alkaline_phosphatase_core_sf"/>
</dbReference>
<keyword evidence="3" id="KW-0479">Metal-binding</keyword>
<evidence type="ECO:0000256" key="1">
    <source>
        <dbReference type="ARBA" id="ARBA00001913"/>
    </source>
</evidence>
<comment type="caution">
    <text evidence="9">The sequence shown here is derived from an EMBL/GenBank/DDBJ whole genome shotgun (WGS) entry which is preliminary data.</text>
</comment>
<keyword evidence="6" id="KW-0106">Calcium</keyword>
<sequence>MKKIILFLLFPLCLSLSALGDEKKPVKPNIILFFVDDMGWKDPSFMGSDYHETPYLDQMAEEGMVFYNAYSSGPNCAPSRASMISGQYTPRHGKIAVWDSKRGPEDKMRLEPVPDQELSLDNYTMAEALKDGGYVTGIFGKWHIAGEASEQGFMVDKSTEPKEIKFKKTNDPKDIYKLTDEACEFMEEHKEQPFFLYLPHHAVHAKWEARQEMLEYFKSKEKGTLHNNPVYAGMMKHMDESLGAIINKVKELGIDDNTIIVFTSDNGSLGKIHQDPLRGVKGMLYEGGIRVPMVVWYPSKIKAGTSSTESVVNTDFYPTFLDLAGLKAPKDKILDGESLKDLFFGKKTQLKRESIFYHYPNYLDGKNARGGRDPYFRNRPVTVVINGDWKLLFYHEEYVLDGGLEKIDQNNMVELYNIKEDISESNNLALTQKEIRDRLLKDLQLWMKQTNARLAMKPTTENYRQPIEERKGD</sequence>
<dbReference type="Pfam" id="PF00884">
    <property type="entry name" value="Sulfatase"/>
    <property type="match status" value="1"/>
</dbReference>
<feature type="signal peptide" evidence="7">
    <location>
        <begin position="1"/>
        <end position="20"/>
    </location>
</feature>
<evidence type="ECO:0000256" key="6">
    <source>
        <dbReference type="ARBA" id="ARBA00022837"/>
    </source>
</evidence>
<dbReference type="PANTHER" id="PTHR42693:SF42">
    <property type="entry name" value="ARYLSULFATASE G"/>
    <property type="match status" value="1"/>
</dbReference>
<evidence type="ECO:0000256" key="7">
    <source>
        <dbReference type="SAM" id="SignalP"/>
    </source>
</evidence>
<name>A0A7X9RUW0_9BACT</name>
<evidence type="ECO:0000313" key="10">
    <source>
        <dbReference type="Proteomes" id="UP000576082"/>
    </source>
</evidence>